<evidence type="ECO:0000313" key="2">
    <source>
        <dbReference type="EMBL" id="MFG6448750.1"/>
    </source>
</evidence>
<proteinExistence type="predicted"/>
<keyword evidence="3" id="KW-1185">Reference proteome</keyword>
<organism evidence="2 3">
    <name type="scientific">Roseateles rivi</name>
    <dbReference type="NCBI Taxonomy" id="3299028"/>
    <lineage>
        <taxon>Bacteria</taxon>
        <taxon>Pseudomonadati</taxon>
        <taxon>Pseudomonadota</taxon>
        <taxon>Betaproteobacteria</taxon>
        <taxon>Burkholderiales</taxon>
        <taxon>Sphaerotilaceae</taxon>
        <taxon>Roseateles</taxon>
    </lineage>
</organism>
<sequence>MRRWIWMISSLALVADMAQGAVLQGLWGAPGAQFRADAQGAVLETSCASAKVQGGLTLDAQGQFVATALQEPGPLMDSETMAQRDEGPRAAAAAQPVQIRGTVQGAELTLQVQAPGAARPDVYRLRRDAPTKLLRCM</sequence>
<reference evidence="2 3" key="1">
    <citation type="submission" date="2024-08" db="EMBL/GenBank/DDBJ databases">
        <authorList>
            <person name="Lu H."/>
        </authorList>
    </citation>
    <scope>NUCLEOTIDE SEQUENCE [LARGE SCALE GENOMIC DNA]</scope>
    <source>
        <strain evidence="2 3">BYS180W</strain>
    </source>
</reference>
<dbReference type="RefSeq" id="WP_394461280.1">
    <property type="nucleotide sequence ID" value="NZ_JBIGHZ010000004.1"/>
</dbReference>
<evidence type="ECO:0000313" key="3">
    <source>
        <dbReference type="Proteomes" id="UP001606099"/>
    </source>
</evidence>
<comment type="caution">
    <text evidence="2">The sequence shown here is derived from an EMBL/GenBank/DDBJ whole genome shotgun (WGS) entry which is preliminary data.</text>
</comment>
<evidence type="ECO:0000256" key="1">
    <source>
        <dbReference type="SAM" id="SignalP"/>
    </source>
</evidence>
<gene>
    <name evidence="2" type="ORF">ACG0Z6_10940</name>
</gene>
<feature type="chain" id="PRO_5046480968" evidence="1">
    <location>
        <begin position="21"/>
        <end position="137"/>
    </location>
</feature>
<accession>A0ABW7FWW4</accession>
<feature type="signal peptide" evidence="1">
    <location>
        <begin position="1"/>
        <end position="20"/>
    </location>
</feature>
<name>A0ABW7FWW4_9BURK</name>
<keyword evidence="1" id="KW-0732">Signal</keyword>
<protein>
    <submittedName>
        <fullName evidence="2">Uncharacterized protein</fullName>
    </submittedName>
</protein>
<dbReference type="Proteomes" id="UP001606099">
    <property type="component" value="Unassembled WGS sequence"/>
</dbReference>
<dbReference type="EMBL" id="JBIGHZ010000004">
    <property type="protein sequence ID" value="MFG6448750.1"/>
    <property type="molecule type" value="Genomic_DNA"/>
</dbReference>